<evidence type="ECO:0000313" key="2">
    <source>
        <dbReference type="EMBL" id="PCJ22657.1"/>
    </source>
</evidence>
<gene>
    <name evidence="2" type="ORF">COA96_13795</name>
</gene>
<comment type="caution">
    <text evidence="2">The sequence shown here is derived from an EMBL/GenBank/DDBJ whole genome shotgun (WGS) entry which is preliminary data.</text>
</comment>
<dbReference type="EMBL" id="NVVJ01000054">
    <property type="protein sequence ID" value="PCJ22657.1"/>
    <property type="molecule type" value="Genomic_DNA"/>
</dbReference>
<organism evidence="2 3">
    <name type="scientific">SAR86 cluster bacterium</name>
    <dbReference type="NCBI Taxonomy" id="2030880"/>
    <lineage>
        <taxon>Bacteria</taxon>
        <taxon>Pseudomonadati</taxon>
        <taxon>Pseudomonadota</taxon>
        <taxon>Gammaproteobacteria</taxon>
        <taxon>SAR86 cluster</taxon>
    </lineage>
</organism>
<keyword evidence="1" id="KW-0732">Signal</keyword>
<dbReference type="Proteomes" id="UP000218327">
    <property type="component" value="Unassembled WGS sequence"/>
</dbReference>
<evidence type="ECO:0000313" key="3">
    <source>
        <dbReference type="Proteomes" id="UP000218327"/>
    </source>
</evidence>
<protein>
    <recommendedName>
        <fullName evidence="4">Glycosyl hydrolase</fullName>
    </recommendedName>
</protein>
<dbReference type="InterPro" id="IPR036278">
    <property type="entry name" value="Sialidase_sf"/>
</dbReference>
<evidence type="ECO:0000256" key="1">
    <source>
        <dbReference type="SAM" id="SignalP"/>
    </source>
</evidence>
<dbReference type="CDD" id="cd15482">
    <property type="entry name" value="Sialidase_non-viral"/>
    <property type="match status" value="1"/>
</dbReference>
<feature type="chain" id="PRO_5012449979" description="Glycosyl hydrolase" evidence="1">
    <location>
        <begin position="20"/>
        <end position="410"/>
    </location>
</feature>
<sequence length="410" mass="45860">MLPIVTVAAFTLVSSPAIAEKCVSVEENDLDRNISVHCGVTPSATLDQDGRLWVAFVYDQRVYVSHSDDLGRHYSESVSVNAEQEDIEHNGENRPKIIVDDDHIYLSWTQKTSPRFTGKIRFSQSIDAGKTFEAPRTINDDNLFTGHRFESLYLTDSGHLYLTWIDKRDLESSISQGSEYTGAAVYYAVSSDEGKTFSQNYRVANHSCECCRIAIAPQGPENITILWRQIFGVTTRDHAIAVLTPNGQTLNMHRASYDEWQIDACPHHGPTMIQSSLSGDYHMSWFTNGDAHQGIYYGRFSFDSNEPEDVFQVDGNAGAGHPYLAEFNKTLYLVWKGFDGEQSLIQLIKSTDDGKSWSVPETLITTAQGSDHPLIVSGKNGLYLSWHSEEMGYVFHELTSTQSAKLESGE</sequence>
<reference evidence="3" key="1">
    <citation type="submission" date="2017-08" db="EMBL/GenBank/DDBJ databases">
        <title>A dynamic microbial community with high functional redundancy inhabits the cold, oxic subseafloor aquifer.</title>
        <authorList>
            <person name="Tully B.J."/>
            <person name="Wheat C.G."/>
            <person name="Glazer B.T."/>
            <person name="Huber J.A."/>
        </authorList>
    </citation>
    <scope>NUCLEOTIDE SEQUENCE [LARGE SCALE GENOMIC DNA]</scope>
</reference>
<feature type="signal peptide" evidence="1">
    <location>
        <begin position="1"/>
        <end position="19"/>
    </location>
</feature>
<accession>A0A2A5ATP2</accession>
<dbReference type="AlphaFoldDB" id="A0A2A5ATP2"/>
<name>A0A2A5ATP2_9GAMM</name>
<evidence type="ECO:0008006" key="4">
    <source>
        <dbReference type="Google" id="ProtNLM"/>
    </source>
</evidence>
<dbReference type="Gene3D" id="2.120.10.10">
    <property type="match status" value="1"/>
</dbReference>
<dbReference type="SUPFAM" id="SSF50939">
    <property type="entry name" value="Sialidases"/>
    <property type="match status" value="2"/>
</dbReference>
<proteinExistence type="predicted"/>